<accession>A0A1Q3CX53</accession>
<evidence type="ECO:0000313" key="2">
    <source>
        <dbReference type="Proteomes" id="UP000187406"/>
    </source>
</evidence>
<keyword evidence="1" id="KW-0645">Protease</keyword>
<comment type="caution">
    <text evidence="1">The sequence shown here is derived from an EMBL/GenBank/DDBJ whole genome shotgun (WGS) entry which is preliminary data.</text>
</comment>
<keyword evidence="1" id="KW-0378">Hydrolase</keyword>
<keyword evidence="2" id="KW-1185">Reference proteome</keyword>
<dbReference type="CDD" id="cd00303">
    <property type="entry name" value="retropepsin_like"/>
    <property type="match status" value="1"/>
</dbReference>
<proteinExistence type="predicted"/>
<protein>
    <submittedName>
        <fullName evidence="1">Asp_protease_2 domain-containing protein</fullName>
    </submittedName>
</protein>
<dbReference type="InterPro" id="IPR021109">
    <property type="entry name" value="Peptidase_aspartic_dom_sf"/>
</dbReference>
<dbReference type="PANTHER" id="PTHR35046:SF26">
    <property type="entry name" value="RNA-DIRECTED DNA POLYMERASE"/>
    <property type="match status" value="1"/>
</dbReference>
<reference evidence="2" key="1">
    <citation type="submission" date="2016-04" db="EMBL/GenBank/DDBJ databases">
        <title>Cephalotus genome sequencing.</title>
        <authorList>
            <person name="Fukushima K."/>
            <person name="Hasebe M."/>
            <person name="Fang X."/>
        </authorList>
    </citation>
    <scope>NUCLEOTIDE SEQUENCE [LARGE SCALE GENOMIC DNA]</scope>
    <source>
        <strain evidence="2">cv. St1</strain>
    </source>
</reference>
<dbReference type="Proteomes" id="UP000187406">
    <property type="component" value="Unassembled WGS sequence"/>
</dbReference>
<dbReference type="PANTHER" id="PTHR35046">
    <property type="entry name" value="ZINC KNUCKLE (CCHC-TYPE) FAMILY PROTEIN"/>
    <property type="match status" value="1"/>
</dbReference>
<dbReference type="InParanoid" id="A0A1Q3CX53"/>
<dbReference type="GO" id="GO:0006508">
    <property type="term" value="P:proteolysis"/>
    <property type="evidence" value="ECO:0007669"/>
    <property type="project" value="UniProtKB-KW"/>
</dbReference>
<dbReference type="Gene3D" id="2.40.70.10">
    <property type="entry name" value="Acid Proteases"/>
    <property type="match status" value="1"/>
</dbReference>
<dbReference type="GO" id="GO:0008233">
    <property type="term" value="F:peptidase activity"/>
    <property type="evidence" value="ECO:0007669"/>
    <property type="project" value="UniProtKB-KW"/>
</dbReference>
<organism evidence="1 2">
    <name type="scientific">Cephalotus follicularis</name>
    <name type="common">Albany pitcher plant</name>
    <dbReference type="NCBI Taxonomy" id="3775"/>
    <lineage>
        <taxon>Eukaryota</taxon>
        <taxon>Viridiplantae</taxon>
        <taxon>Streptophyta</taxon>
        <taxon>Embryophyta</taxon>
        <taxon>Tracheophyta</taxon>
        <taxon>Spermatophyta</taxon>
        <taxon>Magnoliopsida</taxon>
        <taxon>eudicotyledons</taxon>
        <taxon>Gunneridae</taxon>
        <taxon>Pentapetalae</taxon>
        <taxon>rosids</taxon>
        <taxon>fabids</taxon>
        <taxon>Oxalidales</taxon>
        <taxon>Cephalotaceae</taxon>
        <taxon>Cephalotus</taxon>
    </lineage>
</organism>
<sequence>KKCFKCHGYDNFQAECPKRKVMTIKEVEEIESFLKEEKNEEEESNDDVELIAEPINGELVVIRGSLHTKMESMDDQREHIFQSRCSIGDRICSMIIDSGSCANVSSTTLVTKLGLPTTSHPKPYKLQSLNDGNQLKVTHQVLLSFPIGKHYNDEVLCGAIPMDASHFVLGRPWQFDRSAIHDGRKNTYCWNWVSLQATRGYMYTLIQRS</sequence>
<dbReference type="EMBL" id="BDDD01003287">
    <property type="protein sequence ID" value="GAV84648.1"/>
    <property type="molecule type" value="Genomic_DNA"/>
</dbReference>
<name>A0A1Q3CX53_CEPFO</name>
<feature type="non-terminal residue" evidence="1">
    <location>
        <position position="1"/>
    </location>
</feature>
<gene>
    <name evidence="1" type="ORF">CFOL_v3_28090</name>
</gene>
<evidence type="ECO:0000313" key="1">
    <source>
        <dbReference type="EMBL" id="GAV84648.1"/>
    </source>
</evidence>
<dbReference type="AlphaFoldDB" id="A0A1Q3CX53"/>